<dbReference type="Gene3D" id="3.40.50.1820">
    <property type="entry name" value="alpha/beta hydrolase"/>
    <property type="match status" value="1"/>
</dbReference>
<dbReference type="Pfam" id="PF00561">
    <property type="entry name" value="Abhydrolase_1"/>
    <property type="match status" value="1"/>
</dbReference>
<evidence type="ECO:0000313" key="2">
    <source>
        <dbReference type="EMBL" id="MDQ9070138.1"/>
    </source>
</evidence>
<accession>A0AAW8JFW0</accession>
<dbReference type="SUPFAM" id="SSF53474">
    <property type="entry name" value="alpha/beta-Hydrolases"/>
    <property type="match status" value="1"/>
</dbReference>
<gene>
    <name evidence="2" type="ORF">RFH51_01460</name>
</gene>
<dbReference type="PRINTS" id="PR00111">
    <property type="entry name" value="ABHYDROLASE"/>
</dbReference>
<dbReference type="RefSeq" id="WP_308955226.1">
    <property type="nucleotide sequence ID" value="NZ_JAVICY010000001.1"/>
</dbReference>
<dbReference type="AlphaFoldDB" id="A0AAW8JFW0"/>
<name>A0AAW8JFW0_9GAMM</name>
<evidence type="ECO:0000313" key="3">
    <source>
        <dbReference type="Proteomes" id="UP001243195"/>
    </source>
</evidence>
<dbReference type="Proteomes" id="UP001243195">
    <property type="component" value="Unassembled WGS sequence"/>
</dbReference>
<proteinExistence type="predicted"/>
<protein>
    <submittedName>
        <fullName evidence="2">Alpha/beta hydrolase</fullName>
    </submittedName>
</protein>
<dbReference type="EMBL" id="JAVIDA010000001">
    <property type="protein sequence ID" value="MDQ9070138.1"/>
    <property type="molecule type" value="Genomic_DNA"/>
</dbReference>
<feature type="domain" description="AB hydrolase-1" evidence="1">
    <location>
        <begin position="36"/>
        <end position="139"/>
    </location>
</feature>
<dbReference type="GO" id="GO:0016787">
    <property type="term" value="F:hydrolase activity"/>
    <property type="evidence" value="ECO:0007669"/>
    <property type="project" value="UniProtKB-KW"/>
</dbReference>
<keyword evidence="2" id="KW-0378">Hydrolase</keyword>
<comment type="caution">
    <text evidence="2">The sequence shown here is derived from an EMBL/GenBank/DDBJ whole genome shotgun (WGS) entry which is preliminary data.</text>
</comment>
<evidence type="ECO:0000259" key="1">
    <source>
        <dbReference type="Pfam" id="PF00561"/>
    </source>
</evidence>
<dbReference type="InterPro" id="IPR000073">
    <property type="entry name" value="AB_hydrolase_1"/>
</dbReference>
<sequence>MDKLEIIEDKIGVAKGEIFIKIWKVSENRSSVALAPIILFHESLGSVALWRDFPEKLALLTGRDVIAYDRLGFGQSSRLEHPLQYSFVEDEARSILPEILKKYAINQFVVMGHSVGGGMASICAVLYPEQCQALISESAQSKVEQVTLDGIRVAKENFKNEKLLSRLAKYHADKTQWVLDAWTETWLSDAFANWNLDEYLVQITCPVLAIHGENDEYATLEQPRRFVDLSQGENELYILKDCGHFPHIEKQAEVLEVVKEFLSDIG</sequence>
<organism evidence="2 3">
    <name type="scientific">Acinetobacter gerneri</name>
    <dbReference type="NCBI Taxonomy" id="202952"/>
    <lineage>
        <taxon>Bacteria</taxon>
        <taxon>Pseudomonadati</taxon>
        <taxon>Pseudomonadota</taxon>
        <taxon>Gammaproteobacteria</taxon>
        <taxon>Moraxellales</taxon>
        <taxon>Moraxellaceae</taxon>
        <taxon>Acinetobacter</taxon>
    </lineage>
</organism>
<dbReference type="PANTHER" id="PTHR43798">
    <property type="entry name" value="MONOACYLGLYCEROL LIPASE"/>
    <property type="match status" value="1"/>
</dbReference>
<dbReference type="InterPro" id="IPR050266">
    <property type="entry name" value="AB_hydrolase_sf"/>
</dbReference>
<dbReference type="InterPro" id="IPR029058">
    <property type="entry name" value="AB_hydrolase_fold"/>
</dbReference>
<reference evidence="2" key="1">
    <citation type="submission" date="2023-08" db="EMBL/GenBank/DDBJ databases">
        <title>Emergence of clinically-relevant ST2 carbapenem-resistant Acinetobacter baumannii strains in hospital sewages in Zhejiang, East of China.</title>
        <authorList>
            <person name="Kaichao C."/>
            <person name="Zhang R."/>
        </authorList>
    </citation>
    <scope>NUCLEOTIDE SEQUENCE</scope>
    <source>
        <strain evidence="2">M-SY-60</strain>
    </source>
</reference>